<dbReference type="AlphaFoldDB" id="A0A7J7LZ87"/>
<dbReference type="EMBL" id="JACGCM010001872">
    <property type="protein sequence ID" value="KAF6147860.1"/>
    <property type="molecule type" value="Genomic_DNA"/>
</dbReference>
<organism evidence="2 3">
    <name type="scientific">Kingdonia uniflora</name>
    <dbReference type="NCBI Taxonomy" id="39325"/>
    <lineage>
        <taxon>Eukaryota</taxon>
        <taxon>Viridiplantae</taxon>
        <taxon>Streptophyta</taxon>
        <taxon>Embryophyta</taxon>
        <taxon>Tracheophyta</taxon>
        <taxon>Spermatophyta</taxon>
        <taxon>Magnoliopsida</taxon>
        <taxon>Ranunculales</taxon>
        <taxon>Circaeasteraceae</taxon>
        <taxon>Kingdonia</taxon>
    </lineage>
</organism>
<comment type="caution">
    <text evidence="2">The sequence shown here is derived from an EMBL/GenBank/DDBJ whole genome shotgun (WGS) entry which is preliminary data.</text>
</comment>
<feature type="compositionally biased region" description="Polar residues" evidence="1">
    <location>
        <begin position="54"/>
        <end position="69"/>
    </location>
</feature>
<keyword evidence="3" id="KW-1185">Reference proteome</keyword>
<name>A0A7J7LZ87_9MAGN</name>
<dbReference type="Proteomes" id="UP000541444">
    <property type="component" value="Unassembled WGS sequence"/>
</dbReference>
<reference evidence="2 3" key="1">
    <citation type="journal article" date="2020" name="IScience">
        <title>Genome Sequencing of the Endangered Kingdonia uniflora (Circaeasteraceae, Ranunculales) Reveals Potential Mechanisms of Evolutionary Specialization.</title>
        <authorList>
            <person name="Sun Y."/>
            <person name="Deng T."/>
            <person name="Zhang A."/>
            <person name="Moore M.J."/>
            <person name="Landis J.B."/>
            <person name="Lin N."/>
            <person name="Zhang H."/>
            <person name="Zhang X."/>
            <person name="Huang J."/>
            <person name="Zhang X."/>
            <person name="Sun H."/>
            <person name="Wang H."/>
        </authorList>
    </citation>
    <scope>NUCLEOTIDE SEQUENCE [LARGE SCALE GENOMIC DNA]</scope>
    <source>
        <strain evidence="2">TB1705</strain>
        <tissue evidence="2">Leaf</tissue>
    </source>
</reference>
<proteinExistence type="predicted"/>
<evidence type="ECO:0000313" key="2">
    <source>
        <dbReference type="EMBL" id="KAF6147860.1"/>
    </source>
</evidence>
<evidence type="ECO:0000256" key="1">
    <source>
        <dbReference type="SAM" id="MobiDB-lite"/>
    </source>
</evidence>
<sequence>MGGICSKRSTVDHAPSRSSRQPNGHEAHGSGKPSTKVVTQPPMGETMEKRGQESHLQGSFSFSTNQNNIEDGIPRFPRDMSHKSRSTKHRPAGGAKGRVESLFRGKLSVSNRWWDQNFFLKATEEKTISDAATMNYSSVYCCENIPRVACLDRFEQDYRRKLQEDDGACIAQKGMEKLVDIVHFLHLEIHERLALWYLFNP</sequence>
<feature type="compositionally biased region" description="Basic and acidic residues" evidence="1">
    <location>
        <begin position="72"/>
        <end position="82"/>
    </location>
</feature>
<gene>
    <name evidence="2" type="ORF">GIB67_014440</name>
</gene>
<protein>
    <submittedName>
        <fullName evidence="2">Uncharacterized protein</fullName>
    </submittedName>
</protein>
<feature type="region of interest" description="Disordered" evidence="1">
    <location>
        <begin position="1"/>
        <end position="96"/>
    </location>
</feature>
<evidence type="ECO:0000313" key="3">
    <source>
        <dbReference type="Proteomes" id="UP000541444"/>
    </source>
</evidence>
<accession>A0A7J7LZ87</accession>